<dbReference type="SUPFAM" id="SSF51735">
    <property type="entry name" value="NAD(P)-binding Rossmann-fold domains"/>
    <property type="match status" value="1"/>
</dbReference>
<feature type="binding site" evidence="7">
    <location>
        <position position="121"/>
    </location>
    <ligand>
        <name>NAD(+)</name>
        <dbReference type="ChEBI" id="CHEBI:57540"/>
    </ligand>
</feature>
<dbReference type="InterPro" id="IPR015955">
    <property type="entry name" value="Lactate_DH/Glyco_Ohase_4_C"/>
</dbReference>
<dbReference type="PIRSF" id="PIRSF000102">
    <property type="entry name" value="Lac_mal_DH"/>
    <property type="match status" value="1"/>
</dbReference>
<dbReference type="GO" id="GO:0006099">
    <property type="term" value="P:tricarboxylic acid cycle"/>
    <property type="evidence" value="ECO:0007669"/>
    <property type="project" value="UniProtKB-KW"/>
</dbReference>
<protein>
    <recommendedName>
        <fullName evidence="2">Malate dehydrogenase, mitochondrial</fullName>
        <ecNumber evidence="1">1.1.1.37</ecNumber>
    </recommendedName>
</protein>
<keyword evidence="5 7" id="KW-0520">NAD</keyword>
<name>A0AAN7VC55_9COLE</name>
<dbReference type="AlphaFoldDB" id="A0AAN7VC55"/>
<evidence type="ECO:0000256" key="2">
    <source>
        <dbReference type="ARBA" id="ARBA00016075"/>
    </source>
</evidence>
<keyword evidence="12" id="KW-1185">Reference proteome</keyword>
<evidence type="ECO:0000313" key="11">
    <source>
        <dbReference type="EMBL" id="KAK5644128.1"/>
    </source>
</evidence>
<dbReference type="Proteomes" id="UP001329430">
    <property type="component" value="Chromosome 5"/>
</dbReference>
<dbReference type="InterPro" id="IPR036291">
    <property type="entry name" value="NAD(P)-bd_dom_sf"/>
</dbReference>
<feature type="binding site" evidence="7">
    <location>
        <begin position="33"/>
        <end position="39"/>
    </location>
    <ligand>
        <name>NAD(+)</name>
        <dbReference type="ChEBI" id="CHEBI:57540"/>
    </ligand>
</feature>
<dbReference type="GO" id="GO:0005739">
    <property type="term" value="C:mitochondrion"/>
    <property type="evidence" value="ECO:0007669"/>
    <property type="project" value="TreeGrafter"/>
</dbReference>
<dbReference type="InterPro" id="IPR001236">
    <property type="entry name" value="Lactate/malate_DH_N"/>
</dbReference>
<dbReference type="PANTHER" id="PTHR11540">
    <property type="entry name" value="MALATE AND LACTATE DEHYDROGENASE"/>
    <property type="match status" value="1"/>
</dbReference>
<organism evidence="11 12">
    <name type="scientific">Pyrocoelia pectoralis</name>
    <dbReference type="NCBI Taxonomy" id="417401"/>
    <lineage>
        <taxon>Eukaryota</taxon>
        <taxon>Metazoa</taxon>
        <taxon>Ecdysozoa</taxon>
        <taxon>Arthropoda</taxon>
        <taxon>Hexapoda</taxon>
        <taxon>Insecta</taxon>
        <taxon>Pterygota</taxon>
        <taxon>Neoptera</taxon>
        <taxon>Endopterygota</taxon>
        <taxon>Coleoptera</taxon>
        <taxon>Polyphaga</taxon>
        <taxon>Elateriformia</taxon>
        <taxon>Elateroidea</taxon>
        <taxon>Lampyridae</taxon>
        <taxon>Lampyrinae</taxon>
        <taxon>Pyrocoelia</taxon>
    </lineage>
</organism>
<evidence type="ECO:0000313" key="12">
    <source>
        <dbReference type="Proteomes" id="UP001329430"/>
    </source>
</evidence>
<feature type="domain" description="Lactate/malate dehydrogenase C-terminal" evidence="10">
    <location>
        <begin position="174"/>
        <end position="340"/>
    </location>
</feature>
<evidence type="ECO:0000256" key="1">
    <source>
        <dbReference type="ARBA" id="ARBA00012995"/>
    </source>
</evidence>
<dbReference type="EC" id="1.1.1.37" evidence="1"/>
<dbReference type="InterPro" id="IPR022383">
    <property type="entry name" value="Lactate/malate_DH_C"/>
</dbReference>
<dbReference type="Gene3D" id="3.40.50.720">
    <property type="entry name" value="NAD(P)-binding Rossmann-like Domain"/>
    <property type="match status" value="1"/>
</dbReference>
<dbReference type="GO" id="GO:0019752">
    <property type="term" value="P:carboxylic acid metabolic process"/>
    <property type="evidence" value="ECO:0007669"/>
    <property type="project" value="InterPro"/>
</dbReference>
<evidence type="ECO:0000256" key="7">
    <source>
        <dbReference type="PIRSR" id="PIRSR000102-3"/>
    </source>
</evidence>
<accession>A0AAN7VC55</accession>
<keyword evidence="3" id="KW-0816">Tricarboxylic acid cycle</keyword>
<dbReference type="GO" id="GO:0030060">
    <property type="term" value="F:L-malate dehydrogenase (NAD+) activity"/>
    <property type="evidence" value="ECO:0007669"/>
    <property type="project" value="UniProtKB-EC"/>
</dbReference>
<dbReference type="EMBL" id="JAVRBK010000005">
    <property type="protein sequence ID" value="KAK5644128.1"/>
    <property type="molecule type" value="Genomic_DNA"/>
</dbReference>
<reference evidence="11 12" key="1">
    <citation type="journal article" date="2024" name="Insects">
        <title>An Improved Chromosome-Level Genome Assembly of the Firefly Pyrocoelia pectoralis.</title>
        <authorList>
            <person name="Fu X."/>
            <person name="Meyer-Rochow V.B."/>
            <person name="Ballantyne L."/>
            <person name="Zhu X."/>
        </authorList>
    </citation>
    <scope>NUCLEOTIDE SEQUENCE [LARGE SCALE GENOMIC DNA]</scope>
    <source>
        <strain evidence="11">XCY_ONT2</strain>
    </source>
</reference>
<feature type="domain" description="Lactate/malate dehydrogenase N-terminal" evidence="9">
    <location>
        <begin position="29"/>
        <end position="172"/>
    </location>
</feature>
<gene>
    <name evidence="11" type="ORF">RI129_007973</name>
</gene>
<comment type="similarity">
    <text evidence="8">Belongs to the LDH/MDH superfamily.</text>
</comment>
<evidence type="ECO:0000256" key="8">
    <source>
        <dbReference type="RuleBase" id="RU003369"/>
    </source>
</evidence>
<dbReference type="SUPFAM" id="SSF56327">
    <property type="entry name" value="LDH C-terminal domain-like"/>
    <property type="match status" value="1"/>
</dbReference>
<dbReference type="PANTHER" id="PTHR11540:SF16">
    <property type="entry name" value="MALATE DEHYDROGENASE, MITOCHONDRIAL"/>
    <property type="match status" value="1"/>
</dbReference>
<evidence type="ECO:0000256" key="4">
    <source>
        <dbReference type="ARBA" id="ARBA00023002"/>
    </source>
</evidence>
<comment type="catalytic activity">
    <reaction evidence="6">
        <text>(S)-malate + NAD(+) = oxaloacetate + NADH + H(+)</text>
        <dbReference type="Rhea" id="RHEA:21432"/>
        <dbReference type="ChEBI" id="CHEBI:15378"/>
        <dbReference type="ChEBI" id="CHEBI:15589"/>
        <dbReference type="ChEBI" id="CHEBI:16452"/>
        <dbReference type="ChEBI" id="CHEBI:57540"/>
        <dbReference type="ChEBI" id="CHEBI:57945"/>
        <dbReference type="EC" id="1.1.1.37"/>
    </reaction>
</comment>
<dbReference type="Gene3D" id="3.90.110.10">
    <property type="entry name" value="Lactate dehydrogenase/glycoside hydrolase, family 4, C-terminal"/>
    <property type="match status" value="1"/>
</dbReference>
<evidence type="ECO:0000256" key="6">
    <source>
        <dbReference type="ARBA" id="ARBA00048313"/>
    </source>
</evidence>
<evidence type="ECO:0000259" key="9">
    <source>
        <dbReference type="Pfam" id="PF00056"/>
    </source>
</evidence>
<comment type="caution">
    <text evidence="11">The sequence shown here is derived from an EMBL/GenBank/DDBJ whole genome shotgun (WGS) entry which is preliminary data.</text>
</comment>
<evidence type="ECO:0000259" key="10">
    <source>
        <dbReference type="Pfam" id="PF02866"/>
    </source>
</evidence>
<evidence type="ECO:0000256" key="3">
    <source>
        <dbReference type="ARBA" id="ARBA00022532"/>
    </source>
</evidence>
<proteinExistence type="inferred from homology"/>
<dbReference type="Pfam" id="PF02866">
    <property type="entry name" value="Ldh_1_C"/>
    <property type="match status" value="1"/>
</dbReference>
<keyword evidence="4 8" id="KW-0560">Oxidoreductase</keyword>
<dbReference type="InterPro" id="IPR001557">
    <property type="entry name" value="L-lactate/malate_DH"/>
</dbReference>
<evidence type="ECO:0000256" key="5">
    <source>
        <dbReference type="ARBA" id="ARBA00023027"/>
    </source>
</evidence>
<sequence>MFRNIYKTNFLLRNLCNPPVCPPIVPMVVTLIGGSSRVGQLTALQLKQCSLIHELRLFEFKPFGQTGVVMDLNHMPFSTKVVSYSGLDSLRDAVTDAQVVVICGGEPPKPTMKEYDLFLENADYVRDVALHTAEFNPNTILCITTPPVTAMVPLASEEYKRAKVYDPKKIIGVTTLGVARTNSVIGAYSEQDPGAVMCPLIGGMGTSTMVPVLSQTETGPKLPKPAVELLHNKICKSEDEALSLKYLENSGPCILSSSFATARFVTSVVQGLNDNFKGYECAFVRQTGHIEPFLSYMTSVIKLNRKGVKSLHMPYVNDMEGEKLQKAAIIIRKQIKWGESYVTGELLEKKRRVRRPIHECEIIKLDEQSRICDIGMDKCSDKC</sequence>
<dbReference type="Pfam" id="PF00056">
    <property type="entry name" value="Ldh_1_N"/>
    <property type="match status" value="1"/>
</dbReference>